<dbReference type="InterPro" id="IPR050426">
    <property type="entry name" value="Glycosyltransferase_28"/>
</dbReference>
<dbReference type="EMBL" id="JADBED010000001">
    <property type="protein sequence ID" value="MBE1523538.1"/>
    <property type="molecule type" value="Genomic_DNA"/>
</dbReference>
<dbReference type="InterPro" id="IPR010610">
    <property type="entry name" value="EryCIII-like_C"/>
</dbReference>
<evidence type="ECO:0000259" key="1">
    <source>
        <dbReference type="Pfam" id="PF06722"/>
    </source>
</evidence>
<dbReference type="CDD" id="cd03784">
    <property type="entry name" value="GT1_Gtf-like"/>
    <property type="match status" value="1"/>
</dbReference>
<dbReference type="PANTHER" id="PTHR48050">
    <property type="entry name" value="STEROL 3-BETA-GLUCOSYLTRANSFERASE"/>
    <property type="match status" value="1"/>
</dbReference>
<evidence type="ECO:0000313" key="3">
    <source>
        <dbReference type="Proteomes" id="UP000643525"/>
    </source>
</evidence>
<sequence>MEPFVALAKRALRAGHEVRLVVPDHSGVDLHGLDVVSLGVDYTALIEQQGVSVVAALRSYRSVIKPLMRAVIIESARAAWDYQPDVLLAHPKILSAPLAADALSIPYVQVEIVPVVTPTRAFPAAGTVNRDLGRFNTLTYRLASGGERMFRRDLKDVSSMIGGSGGEPAPPAATLMPISPALLDRPHDWDSTVHLTGPWRVGGSETVSAEVSEFMAGGDFVYAGFGSMASGDPAARAREVIGGIRGAGARALIAEGLGGLQVPPELRGEDVLVTGSVAHDAVLPNARAAVHHGGIGTVHAATAAGVVSVLVPFIGDQPFWGARLRERGLAPAPVPQRKLTAHRLSRALVETEEFRPAVQAAARAMESEDGPGTALQVLETLR</sequence>
<keyword evidence="2" id="KW-0328">Glycosyltransferase</keyword>
<keyword evidence="2" id="KW-0808">Transferase</keyword>
<organism evidence="2 3">
    <name type="scientific">Nesterenkonia lutea</name>
    <dbReference type="NCBI Taxonomy" id="272919"/>
    <lineage>
        <taxon>Bacteria</taxon>
        <taxon>Bacillati</taxon>
        <taxon>Actinomycetota</taxon>
        <taxon>Actinomycetes</taxon>
        <taxon>Micrococcales</taxon>
        <taxon>Micrococcaceae</taxon>
        <taxon>Nesterenkonia</taxon>
    </lineage>
</organism>
<comment type="caution">
    <text evidence="2">The sequence shown here is derived from an EMBL/GenBank/DDBJ whole genome shotgun (WGS) entry which is preliminary data.</text>
</comment>
<proteinExistence type="predicted"/>
<dbReference type="Gene3D" id="3.40.50.2000">
    <property type="entry name" value="Glycogen Phosphorylase B"/>
    <property type="match status" value="2"/>
</dbReference>
<protein>
    <submittedName>
        <fullName evidence="2">Sterol 3beta-glucosyltransferase</fullName>
        <ecNumber evidence="2">2.4.1.173</ecNumber>
    </submittedName>
</protein>
<dbReference type="InterPro" id="IPR002213">
    <property type="entry name" value="UDP_glucos_trans"/>
</dbReference>
<gene>
    <name evidence="2" type="ORF">H4W27_000656</name>
</gene>
<keyword evidence="3" id="KW-1185">Reference proteome</keyword>
<dbReference type="EC" id="2.4.1.173" evidence="2"/>
<feature type="domain" description="Erythromycin biosynthesis protein CIII-like C-terminal" evidence="1">
    <location>
        <begin position="273"/>
        <end position="370"/>
    </location>
</feature>
<dbReference type="Proteomes" id="UP000643525">
    <property type="component" value="Unassembled WGS sequence"/>
</dbReference>
<accession>A0ABR9JC73</accession>
<name>A0ABR9JC73_9MICC</name>
<dbReference type="Pfam" id="PF06722">
    <property type="entry name" value="EryCIII-like_C"/>
    <property type="match status" value="1"/>
</dbReference>
<dbReference type="SUPFAM" id="SSF53756">
    <property type="entry name" value="UDP-Glycosyltransferase/glycogen phosphorylase"/>
    <property type="match status" value="1"/>
</dbReference>
<reference evidence="2 3" key="1">
    <citation type="submission" date="2020-10" db="EMBL/GenBank/DDBJ databases">
        <title>Sequencing the genomes of 1000 actinobacteria strains.</title>
        <authorList>
            <person name="Klenk H.-P."/>
        </authorList>
    </citation>
    <scope>NUCLEOTIDE SEQUENCE [LARGE SCALE GENOMIC DNA]</scope>
    <source>
        <strain evidence="2 3">DSM 15666</strain>
    </source>
</reference>
<evidence type="ECO:0000313" key="2">
    <source>
        <dbReference type="EMBL" id="MBE1523538.1"/>
    </source>
</evidence>
<dbReference type="GO" id="GO:0016906">
    <property type="term" value="F:sterol 3-beta-glucosyltransferase activity"/>
    <property type="evidence" value="ECO:0007669"/>
    <property type="project" value="UniProtKB-EC"/>
</dbReference>
<dbReference type="PANTHER" id="PTHR48050:SF13">
    <property type="entry name" value="STEROL 3-BETA-GLUCOSYLTRANSFERASE UGT80A2"/>
    <property type="match status" value="1"/>
</dbReference>